<proteinExistence type="predicted"/>
<evidence type="ECO:0000313" key="2">
    <source>
        <dbReference type="Proteomes" id="UP000306631"/>
    </source>
</evidence>
<comment type="caution">
    <text evidence="1">The sequence shown here is derived from an EMBL/GenBank/DDBJ whole genome shotgun (WGS) entry which is preliminary data.</text>
</comment>
<dbReference type="OrthoDB" id="5379895at2"/>
<gene>
    <name evidence="1" type="ORF">E5352_14735</name>
</gene>
<accession>A0A4S2CVW3</accession>
<dbReference type="Proteomes" id="UP000306631">
    <property type="component" value="Unassembled WGS sequence"/>
</dbReference>
<name>A0A4S2CVW3_STEMA</name>
<dbReference type="EMBL" id="SRYW01000014">
    <property type="protein sequence ID" value="TGY32686.1"/>
    <property type="molecule type" value="Genomic_DNA"/>
</dbReference>
<organism evidence="1 2">
    <name type="scientific">Stenotrophomonas maltophilia</name>
    <name type="common">Pseudomonas maltophilia</name>
    <name type="synonym">Xanthomonas maltophilia</name>
    <dbReference type="NCBI Taxonomy" id="40324"/>
    <lineage>
        <taxon>Bacteria</taxon>
        <taxon>Pseudomonadati</taxon>
        <taxon>Pseudomonadota</taxon>
        <taxon>Gammaproteobacteria</taxon>
        <taxon>Lysobacterales</taxon>
        <taxon>Lysobacteraceae</taxon>
        <taxon>Stenotrophomonas</taxon>
        <taxon>Stenotrophomonas maltophilia group</taxon>
    </lineage>
</organism>
<dbReference type="RefSeq" id="WP_136006125.1">
    <property type="nucleotide sequence ID" value="NZ_SRYW01000014.1"/>
</dbReference>
<evidence type="ECO:0000313" key="1">
    <source>
        <dbReference type="EMBL" id="TGY32686.1"/>
    </source>
</evidence>
<sequence length="241" mass="25700">MQIDLRAIPTAGWDATGVPEFPCCPDPQLGSLAKAGRDAADIDALIAFLQDSFTSTLYAFGHILRAHLPPRDLRLQAAAIGTLHQGGTDAIVHHGNLIVDGDLQPPSLLLVTGNLTVNGVLRDTGNVAVLGDLHCRHVGSEAWFIVGGDCVAEGFVYGSCNDTVFEVLGTLRARAVVTDDHAMYAEDGMIVTHAPTLPGVNWEVQVFDLWDPVHRQELLAAVGTDIHAVVPVKAFEDEDLG</sequence>
<protein>
    <submittedName>
        <fullName evidence="1">Uncharacterized protein</fullName>
    </submittedName>
</protein>
<dbReference type="AlphaFoldDB" id="A0A4S2CVW3"/>
<reference evidence="1 2" key="1">
    <citation type="submission" date="2019-04" db="EMBL/GenBank/DDBJ databases">
        <title>Microbes associate with the intestines of laboratory mice.</title>
        <authorList>
            <person name="Navarre W."/>
            <person name="Wong E."/>
            <person name="Huang K."/>
            <person name="Tropini C."/>
            <person name="Ng K."/>
            <person name="Yu B."/>
        </authorList>
    </citation>
    <scope>NUCLEOTIDE SEQUENCE [LARGE SCALE GENOMIC DNA]</scope>
    <source>
        <strain evidence="1 2">NM62_B4-13</strain>
    </source>
</reference>